<dbReference type="PANTHER" id="PTHR33447">
    <property type="entry name" value="GLUTATHIONE GAMMA-GLUTAMYLCYSTEINYLTRANSFERASE"/>
    <property type="match status" value="1"/>
</dbReference>
<dbReference type="PROSITE" id="PS51443">
    <property type="entry name" value="PCS"/>
    <property type="match status" value="1"/>
</dbReference>
<name>A0A061S692_9CHLO</name>
<feature type="chain" id="PRO_5001606212" description="glutathione gamma-glutamylcysteinyltransferase" evidence="5">
    <location>
        <begin position="25"/>
        <end position="328"/>
    </location>
</feature>
<dbReference type="SUPFAM" id="SSF54001">
    <property type="entry name" value="Cysteine proteinases"/>
    <property type="match status" value="1"/>
</dbReference>
<evidence type="ECO:0000256" key="1">
    <source>
        <dbReference type="ARBA" id="ARBA00012468"/>
    </source>
</evidence>
<dbReference type="Gene3D" id="3.90.70.30">
    <property type="entry name" value="Phytochelatin synthase, N-terminal domain"/>
    <property type="match status" value="1"/>
</dbReference>
<dbReference type="GO" id="GO:0098849">
    <property type="term" value="P:cellular detoxification of cadmium ion"/>
    <property type="evidence" value="ECO:0007669"/>
    <property type="project" value="TreeGrafter"/>
</dbReference>
<protein>
    <recommendedName>
        <fullName evidence="1">glutathione gamma-glutamylcysteinyltransferase</fullName>
        <ecNumber evidence="1">2.3.2.15</ecNumber>
    </recommendedName>
</protein>
<dbReference type="GO" id="GO:0046872">
    <property type="term" value="F:metal ion binding"/>
    <property type="evidence" value="ECO:0007669"/>
    <property type="project" value="UniProtKB-KW"/>
</dbReference>
<evidence type="ECO:0000256" key="2">
    <source>
        <dbReference type="ARBA" id="ARBA00022539"/>
    </source>
</evidence>
<keyword evidence="3" id="KW-0808">Transferase</keyword>
<gene>
    <name evidence="7" type="ORF">TSPGSL018_11860</name>
</gene>
<organism evidence="7">
    <name type="scientific">Tetraselmis sp. GSL018</name>
    <dbReference type="NCBI Taxonomy" id="582737"/>
    <lineage>
        <taxon>Eukaryota</taxon>
        <taxon>Viridiplantae</taxon>
        <taxon>Chlorophyta</taxon>
        <taxon>core chlorophytes</taxon>
        <taxon>Chlorodendrophyceae</taxon>
        <taxon>Chlorodendrales</taxon>
        <taxon>Chlorodendraceae</taxon>
        <taxon>Tetraselmis</taxon>
    </lineage>
</organism>
<keyword evidence="4" id="KW-0479">Metal-binding</keyword>
<proteinExistence type="predicted"/>
<dbReference type="InterPro" id="IPR007719">
    <property type="entry name" value="PCS_N"/>
</dbReference>
<dbReference type="AlphaFoldDB" id="A0A061S692"/>
<dbReference type="Pfam" id="PF05023">
    <property type="entry name" value="Phytochelatin"/>
    <property type="match status" value="1"/>
</dbReference>
<evidence type="ECO:0000259" key="6">
    <source>
        <dbReference type="PROSITE" id="PS51443"/>
    </source>
</evidence>
<accession>A0A061S692</accession>
<dbReference type="PANTHER" id="PTHR33447:SF2">
    <property type="entry name" value="GLUTATHIONE GAMMA-GLUTAMYLCYSTEINYLTRANSFERASE"/>
    <property type="match status" value="1"/>
</dbReference>
<dbReference type="InterPro" id="IPR040409">
    <property type="entry name" value="PCS-like"/>
</dbReference>
<feature type="domain" description="Peptidase C83" evidence="6">
    <location>
        <begin position="46"/>
        <end position="281"/>
    </location>
</feature>
<dbReference type="GO" id="GO:0046938">
    <property type="term" value="P:phytochelatin biosynthetic process"/>
    <property type="evidence" value="ECO:0007669"/>
    <property type="project" value="InterPro"/>
</dbReference>
<evidence type="ECO:0000313" key="7">
    <source>
        <dbReference type="EMBL" id="JAC79773.1"/>
    </source>
</evidence>
<dbReference type="EMBL" id="GBEZ01005548">
    <property type="protein sequence ID" value="JAC79773.1"/>
    <property type="molecule type" value="Transcribed_RNA"/>
</dbReference>
<evidence type="ECO:0000256" key="5">
    <source>
        <dbReference type="SAM" id="SignalP"/>
    </source>
</evidence>
<keyword evidence="5" id="KW-0732">Signal</keyword>
<dbReference type="InterPro" id="IPR038156">
    <property type="entry name" value="PCS_N_sf"/>
</dbReference>
<dbReference type="GO" id="GO:0016756">
    <property type="term" value="F:glutathione gamma-glutamylcysteinyltransferase activity"/>
    <property type="evidence" value="ECO:0007669"/>
    <property type="project" value="UniProtKB-EC"/>
</dbReference>
<evidence type="ECO:0000256" key="4">
    <source>
        <dbReference type="ARBA" id="ARBA00022723"/>
    </source>
</evidence>
<reference evidence="7" key="1">
    <citation type="submission" date="2014-05" db="EMBL/GenBank/DDBJ databases">
        <title>The transcriptome of the halophilic microalga Tetraselmis sp. GSL018 isolated from the Great Salt Lake, Utah.</title>
        <authorList>
            <person name="Jinkerson R.E."/>
            <person name="D'Adamo S."/>
            <person name="Posewitz M.C."/>
        </authorList>
    </citation>
    <scope>NUCLEOTIDE SEQUENCE</scope>
    <source>
        <strain evidence="7">GSL018</strain>
    </source>
</reference>
<feature type="signal peptide" evidence="5">
    <location>
        <begin position="1"/>
        <end position="24"/>
    </location>
</feature>
<dbReference type="GO" id="GO:0010273">
    <property type="term" value="P:detoxification of copper ion"/>
    <property type="evidence" value="ECO:0007669"/>
    <property type="project" value="TreeGrafter"/>
</dbReference>
<evidence type="ECO:0000256" key="3">
    <source>
        <dbReference type="ARBA" id="ARBA00022679"/>
    </source>
</evidence>
<dbReference type="InterPro" id="IPR038765">
    <property type="entry name" value="Papain-like_cys_pep_sf"/>
</dbReference>
<sequence>MSKTSCHFASILAVVVLLGGHAEARFSSPIIQLASRQLTNKETFGARQFQGRHTGLPVPPPLVALSDAEGQQIFREALLGDGNLKAFFPLVQELVTQATESYCGVATLLTSLNALGVDPGRAWSPKVPDWDWYGDVTMLNGLAVNGTCVGGDVCCLAREAIDYMGTCLSQLACIARANGLDTDLFLWGTFTVDDFRHHLASMSDSELVALNFDRRGVRKGPSAHRPASMSLLCPLIDLPRVRNPLPPPQIPSLPFQPLQRACRCLLKPRPFPATAPRLVSCFFPWLLPCRLANPPPPLPLSPHLQLPQQDRASIHRLPLSLCLFSLFV</sequence>
<dbReference type="EC" id="2.3.2.15" evidence="1"/>
<keyword evidence="2" id="KW-0104">Cadmium</keyword>